<keyword evidence="2" id="KW-1185">Reference proteome</keyword>
<proteinExistence type="predicted"/>
<protein>
    <submittedName>
        <fullName evidence="1">Heparanase</fullName>
    </submittedName>
</protein>
<name>A0ACB9T8C2_HOLOL</name>
<evidence type="ECO:0000313" key="1">
    <source>
        <dbReference type="EMBL" id="KAI4463088.1"/>
    </source>
</evidence>
<comment type="caution">
    <text evidence="1">The sequence shown here is derived from an EMBL/GenBank/DDBJ whole genome shotgun (WGS) entry which is preliminary data.</text>
</comment>
<sequence>MFGIERSDKCAAKFSTIIALLLITIVIISIIPVSLFSSFASIHVLLIRSTGPPEHITSSKFLSVVLDSSMIIDHFSNFNMRNKKLRTMIKNLSPGYLRIGGTMADRIKFSRRNFQQLETYSKQNQIACLLGKEKCVSLNQNYIISDKQWLELYNLTVDTGFTILFDLNSLIRNSDGSWNHRNAEEMIKFSNDNKMDVVWQLGNEPNAYQYIFNYTVSPSQLVKDFARLRRILNKYPVYKNKMLVGPDITNPAPEDSQSIAYLQGFLASDGGEVVSAITFHQYYFNGKLATQDDFLHPDNYNKLIAQIELVKGIVSLYKTKTKTVWLSK</sequence>
<accession>A0ACB9T8C2</accession>
<organism evidence="1 2">
    <name type="scientific">Holotrichia oblita</name>
    <name type="common">Chafer beetle</name>
    <dbReference type="NCBI Taxonomy" id="644536"/>
    <lineage>
        <taxon>Eukaryota</taxon>
        <taxon>Metazoa</taxon>
        <taxon>Ecdysozoa</taxon>
        <taxon>Arthropoda</taxon>
        <taxon>Hexapoda</taxon>
        <taxon>Insecta</taxon>
        <taxon>Pterygota</taxon>
        <taxon>Neoptera</taxon>
        <taxon>Endopterygota</taxon>
        <taxon>Coleoptera</taxon>
        <taxon>Polyphaga</taxon>
        <taxon>Scarabaeiformia</taxon>
        <taxon>Scarabaeidae</taxon>
        <taxon>Melolonthinae</taxon>
        <taxon>Holotrichia</taxon>
    </lineage>
</organism>
<reference evidence="1" key="1">
    <citation type="submission" date="2022-04" db="EMBL/GenBank/DDBJ databases">
        <title>Chromosome-scale genome assembly of Holotrichia oblita Faldermann.</title>
        <authorList>
            <person name="Rongchong L."/>
        </authorList>
    </citation>
    <scope>NUCLEOTIDE SEQUENCE</scope>
    <source>
        <strain evidence="1">81SQS9</strain>
    </source>
</reference>
<dbReference type="Proteomes" id="UP001056778">
    <property type="component" value="Chromosome 4"/>
</dbReference>
<dbReference type="EMBL" id="CM043018">
    <property type="protein sequence ID" value="KAI4463088.1"/>
    <property type="molecule type" value="Genomic_DNA"/>
</dbReference>
<evidence type="ECO:0000313" key="2">
    <source>
        <dbReference type="Proteomes" id="UP001056778"/>
    </source>
</evidence>
<gene>
    <name evidence="1" type="ORF">MML48_4g00008169</name>
</gene>